<evidence type="ECO:0000313" key="1">
    <source>
        <dbReference type="EMBL" id="ONI37540.1"/>
    </source>
</evidence>
<gene>
    <name evidence="1" type="ORF">AN396_12810</name>
</gene>
<reference evidence="1" key="1">
    <citation type="submission" date="2016-08" db="EMBL/GenBank/DDBJ databases">
        <authorList>
            <person name="Ngugi D.K."/>
            <person name="Miyake S."/>
            <person name="Stingl U."/>
        </authorList>
    </citation>
    <scope>NUCLEOTIDE SEQUENCE</scope>
    <source>
        <strain evidence="1">SCG-B11WGA-EpuloA1</strain>
    </source>
</reference>
<dbReference type="Proteomes" id="UP000188605">
    <property type="component" value="Unassembled WGS sequence"/>
</dbReference>
<evidence type="ECO:0000313" key="2">
    <source>
        <dbReference type="Proteomes" id="UP000188605"/>
    </source>
</evidence>
<name>A0ACC8X6B6_9FIRM</name>
<proteinExistence type="predicted"/>
<comment type="caution">
    <text evidence="1">The sequence shown here is derived from an EMBL/GenBank/DDBJ whole genome shotgun (WGS) entry which is preliminary data.</text>
</comment>
<dbReference type="EMBL" id="LJDB01000109">
    <property type="protein sequence ID" value="ONI37540.1"/>
    <property type="molecule type" value="Genomic_DNA"/>
</dbReference>
<protein>
    <submittedName>
        <fullName evidence="1">Uncharacterized protein</fullName>
    </submittedName>
</protein>
<keyword evidence="2" id="KW-1185">Reference proteome</keyword>
<accession>A0ACC8X6B6</accession>
<organism evidence="1 2">
    <name type="scientific">Candidatus Epulonipiscium fishelsonii</name>
    <dbReference type="NCBI Taxonomy" id="77094"/>
    <lineage>
        <taxon>Bacteria</taxon>
        <taxon>Bacillati</taxon>
        <taxon>Bacillota</taxon>
        <taxon>Clostridia</taxon>
        <taxon>Lachnospirales</taxon>
        <taxon>Lachnospiraceae</taxon>
        <taxon>Candidatus Epulonipiscium</taxon>
    </lineage>
</organism>
<sequence>MEEGNSYLEVLCGVAIVMGIAIYLYSFLSNIININIKTEQAIDSTSLVEVIANNYVQIEPYLSGNIEELLEYLNIEKELDEYDFQLTIFELPNNLSLNQSVSYDNLRILYNIGNIEYFPINKIISSNQQTAQILSGSKIVVILNKHKKSRGEFNFAFTIF</sequence>